<dbReference type="HOGENOM" id="CLU_1806260_0_0_1"/>
<accession>W9ZX18</accession>
<dbReference type="OrthoDB" id="5241264at2759"/>
<dbReference type="AlphaFoldDB" id="W9ZX18"/>
<dbReference type="VEuPathDB" id="FungiDB:FOMG_17740"/>
<reference evidence="1" key="2">
    <citation type="submission" date="2012-05" db="EMBL/GenBank/DDBJ databases">
        <title>Annotation of the Genome Sequence of Fusarium oxysporum f. sp. melonis 26406.</title>
        <authorList>
            <consortium name="The Broad Institute Genomics Platform"/>
            <person name="Ma L.-J."/>
            <person name="Corby-Kistler H."/>
            <person name="Broz K."/>
            <person name="Gale L.R."/>
            <person name="Jonkers W."/>
            <person name="O'Donnell K."/>
            <person name="Ploetz R."/>
            <person name="Steinberg C."/>
            <person name="Schwartz D.C."/>
            <person name="VanEtten H."/>
            <person name="Zhou S."/>
            <person name="Young S.K."/>
            <person name="Zeng Q."/>
            <person name="Gargeya S."/>
            <person name="Fitzgerald M."/>
            <person name="Abouelleil A."/>
            <person name="Alvarado L."/>
            <person name="Chapman S.B."/>
            <person name="Gainer-Dewar J."/>
            <person name="Goldberg J."/>
            <person name="Griggs A."/>
            <person name="Gujja S."/>
            <person name="Hansen M."/>
            <person name="Howarth C."/>
            <person name="Imamovic A."/>
            <person name="Ireland A."/>
            <person name="Larimer J."/>
            <person name="McCowan C."/>
            <person name="Murphy C."/>
            <person name="Pearson M."/>
            <person name="Poon T.W."/>
            <person name="Priest M."/>
            <person name="Roberts A."/>
            <person name="Saif S."/>
            <person name="Shea T."/>
            <person name="Sykes S."/>
            <person name="Wortman J."/>
            <person name="Nusbaum C."/>
            <person name="Birren B."/>
        </authorList>
    </citation>
    <scope>NUCLEOTIDE SEQUENCE</scope>
    <source>
        <strain evidence="1">26406</strain>
    </source>
</reference>
<name>W9ZX18_FUSOX</name>
<reference evidence="1" key="1">
    <citation type="submission" date="2012-04" db="EMBL/GenBank/DDBJ databases">
        <title>The Genome Sequence of Fusarium oxysporum melonis.</title>
        <authorList>
            <consortium name="The Broad Institute Genome Sequencing Platform"/>
            <person name="Ma L.-J."/>
            <person name="Gale L.R."/>
            <person name="Schwartz D.C."/>
            <person name="Zhou S."/>
            <person name="Corby-Kistler H."/>
            <person name="Young S.K."/>
            <person name="Zeng Q."/>
            <person name="Gargeya S."/>
            <person name="Fitzgerald M."/>
            <person name="Haas B."/>
            <person name="Abouelleil A."/>
            <person name="Alvarado L."/>
            <person name="Arachchi H.M."/>
            <person name="Berlin A."/>
            <person name="Brown A."/>
            <person name="Chapman S.B."/>
            <person name="Chen Z."/>
            <person name="Dunbar C."/>
            <person name="Freedman E."/>
            <person name="Gearin G."/>
            <person name="Goldberg J."/>
            <person name="Griggs A."/>
            <person name="Gujja S."/>
            <person name="Heiman D."/>
            <person name="Howarth C."/>
            <person name="Larson L."/>
            <person name="Lui A."/>
            <person name="MacDonald P.J.P."/>
            <person name="Montmayeur A."/>
            <person name="Murphy C."/>
            <person name="Neiman D."/>
            <person name="Pearson M."/>
            <person name="Priest M."/>
            <person name="Roberts A."/>
            <person name="Saif S."/>
            <person name="Shea T."/>
            <person name="Shenoy N."/>
            <person name="Sisk P."/>
            <person name="Stolte C."/>
            <person name="Sykes S."/>
            <person name="Wortman J."/>
            <person name="Nusbaum C."/>
            <person name="Birren B."/>
        </authorList>
    </citation>
    <scope>NUCLEOTIDE SEQUENCE</scope>
    <source>
        <strain evidence="1">26406</strain>
    </source>
</reference>
<dbReference type="EMBL" id="JH659391">
    <property type="protein sequence ID" value="EXK25611.1"/>
    <property type="molecule type" value="Genomic_DNA"/>
</dbReference>
<dbReference type="Proteomes" id="UP000030703">
    <property type="component" value="Unassembled WGS sequence"/>
</dbReference>
<proteinExistence type="predicted"/>
<protein>
    <submittedName>
        <fullName evidence="1">Uncharacterized protein</fullName>
    </submittedName>
</protein>
<gene>
    <name evidence="1" type="ORF">FOMG_17740</name>
</gene>
<evidence type="ECO:0000313" key="1">
    <source>
        <dbReference type="EMBL" id="EXK25611.1"/>
    </source>
</evidence>
<organism evidence="1">
    <name type="scientific">Fusarium oxysporum f. sp. melonis 26406</name>
    <dbReference type="NCBI Taxonomy" id="1089452"/>
    <lineage>
        <taxon>Eukaryota</taxon>
        <taxon>Fungi</taxon>
        <taxon>Dikarya</taxon>
        <taxon>Ascomycota</taxon>
        <taxon>Pezizomycotina</taxon>
        <taxon>Sordariomycetes</taxon>
        <taxon>Hypocreomycetidae</taxon>
        <taxon>Hypocreales</taxon>
        <taxon>Nectriaceae</taxon>
        <taxon>Fusarium</taxon>
        <taxon>Fusarium oxysporum species complex</taxon>
    </lineage>
</organism>
<sequence length="143" mass="16469">MLENACKANNQKSLEGLTENQKVSLIKGDKYYLGETTRWSRIWSTVFADIEQPRSPYLDRGDGLKVSMIRDFWDSDGHEFVSKFIAGLESNVNWNSARHHMILKEVSDGLLIQPTRRTSSFSQLVEPSDLYDFDPALQRELLK</sequence>